<proteinExistence type="predicted"/>
<reference evidence="2" key="1">
    <citation type="journal article" date="2022" name="Int. J. Mol. Sci.">
        <title>Draft Genome of Tanacetum Coccineum: Genomic Comparison of Closely Related Tanacetum-Family Plants.</title>
        <authorList>
            <person name="Yamashiro T."/>
            <person name="Shiraishi A."/>
            <person name="Nakayama K."/>
            <person name="Satake H."/>
        </authorList>
    </citation>
    <scope>NUCLEOTIDE SEQUENCE</scope>
</reference>
<reference evidence="2" key="2">
    <citation type="submission" date="2022-01" db="EMBL/GenBank/DDBJ databases">
        <authorList>
            <person name="Yamashiro T."/>
            <person name="Shiraishi A."/>
            <person name="Satake H."/>
            <person name="Nakayama K."/>
        </authorList>
    </citation>
    <scope>NUCLEOTIDE SEQUENCE</scope>
</reference>
<gene>
    <name evidence="2" type="ORF">Tco_0704299</name>
</gene>
<dbReference type="Proteomes" id="UP001151760">
    <property type="component" value="Unassembled WGS sequence"/>
</dbReference>
<evidence type="ECO:0000256" key="1">
    <source>
        <dbReference type="SAM" id="MobiDB-lite"/>
    </source>
</evidence>
<organism evidence="2 3">
    <name type="scientific">Tanacetum coccineum</name>
    <dbReference type="NCBI Taxonomy" id="301880"/>
    <lineage>
        <taxon>Eukaryota</taxon>
        <taxon>Viridiplantae</taxon>
        <taxon>Streptophyta</taxon>
        <taxon>Embryophyta</taxon>
        <taxon>Tracheophyta</taxon>
        <taxon>Spermatophyta</taxon>
        <taxon>Magnoliopsida</taxon>
        <taxon>eudicotyledons</taxon>
        <taxon>Gunneridae</taxon>
        <taxon>Pentapetalae</taxon>
        <taxon>asterids</taxon>
        <taxon>campanulids</taxon>
        <taxon>Asterales</taxon>
        <taxon>Asteraceae</taxon>
        <taxon>Asteroideae</taxon>
        <taxon>Anthemideae</taxon>
        <taxon>Anthemidinae</taxon>
        <taxon>Tanacetum</taxon>
    </lineage>
</organism>
<comment type="caution">
    <text evidence="2">The sequence shown here is derived from an EMBL/GenBank/DDBJ whole genome shotgun (WGS) entry which is preliminary data.</text>
</comment>
<protein>
    <submittedName>
        <fullName evidence="2">Uncharacterized protein</fullName>
    </submittedName>
</protein>
<keyword evidence="3" id="KW-1185">Reference proteome</keyword>
<evidence type="ECO:0000313" key="2">
    <source>
        <dbReference type="EMBL" id="GJS71458.1"/>
    </source>
</evidence>
<accession>A0ABQ4Y191</accession>
<feature type="region of interest" description="Disordered" evidence="1">
    <location>
        <begin position="1"/>
        <end position="23"/>
    </location>
</feature>
<evidence type="ECO:0000313" key="3">
    <source>
        <dbReference type="Proteomes" id="UP001151760"/>
    </source>
</evidence>
<name>A0ABQ4Y191_9ASTR</name>
<dbReference type="EMBL" id="BQNB010010008">
    <property type="protein sequence ID" value="GJS71458.1"/>
    <property type="molecule type" value="Genomic_DNA"/>
</dbReference>
<sequence>MTGLPGDSKGQTETEVSKNSKGCLPKTNISLSASLPMQRSQVILLKNQACNKIRSSSRETMMNNPLTRRLPKSTGSKNPSDLQLLILVEKYGSKNRVLAGFGIGGKAGERVYTSWVVTERGKRSMVIQKRVEDLQLGVESYQKKINVTKAKTTRPGLGKKDPYTPYQDPQIFIYFDNQGRNRLMRSDELYKFSDGTLTRL</sequence>